<evidence type="ECO:0000256" key="9">
    <source>
        <dbReference type="SAM" id="MobiDB-lite"/>
    </source>
</evidence>
<keyword evidence="6 8" id="KW-0879">Wnt signaling pathway</keyword>
<evidence type="ECO:0000256" key="3">
    <source>
        <dbReference type="ARBA" id="ARBA00022473"/>
    </source>
</evidence>
<comment type="similarity">
    <text evidence="2 8">Belongs to the Wnt family.</text>
</comment>
<evidence type="ECO:0000256" key="2">
    <source>
        <dbReference type="ARBA" id="ARBA00005683"/>
    </source>
</evidence>
<sequence>MLLLFPEAGASAILDSTSPSLHLLHPPISPFVFDTSPRLAANSIKRLVTSSQPVASSQQGNCHSTQWPNQNSKPTSRDSCTQPETRQAHINGALPNITIGLPWFSSSQHTYHVSSAVCKTLPGLSRQQLDMCRRHPDVALAAVEGLQLAVDECQHQFQRHRWNCSALRRRSRNPHSSAFLHTGASTMVPRHPSRPPRGRGPWITFPGACPIANAPGHRKCR</sequence>
<evidence type="ECO:0000256" key="6">
    <source>
        <dbReference type="ARBA" id="ARBA00022687"/>
    </source>
</evidence>
<organism evidence="10 11">
    <name type="scientific">Dryococelus australis</name>
    <dbReference type="NCBI Taxonomy" id="614101"/>
    <lineage>
        <taxon>Eukaryota</taxon>
        <taxon>Metazoa</taxon>
        <taxon>Ecdysozoa</taxon>
        <taxon>Arthropoda</taxon>
        <taxon>Hexapoda</taxon>
        <taxon>Insecta</taxon>
        <taxon>Pterygota</taxon>
        <taxon>Neoptera</taxon>
        <taxon>Polyneoptera</taxon>
        <taxon>Phasmatodea</taxon>
        <taxon>Verophasmatodea</taxon>
        <taxon>Anareolatae</taxon>
        <taxon>Phasmatidae</taxon>
        <taxon>Eurycanthinae</taxon>
        <taxon>Dryococelus</taxon>
    </lineage>
</organism>
<dbReference type="EMBL" id="JARBHB010000015">
    <property type="protein sequence ID" value="KAJ8867610.1"/>
    <property type="molecule type" value="Genomic_DNA"/>
</dbReference>
<evidence type="ECO:0000313" key="10">
    <source>
        <dbReference type="EMBL" id="KAJ8867610.1"/>
    </source>
</evidence>
<comment type="subcellular location">
    <subcellularLocation>
        <location evidence="1 8">Secreted</location>
        <location evidence="1 8">Extracellular space</location>
        <location evidence="1 8">Extracellular matrix</location>
    </subcellularLocation>
</comment>
<dbReference type="Proteomes" id="UP001159363">
    <property type="component" value="Chromosome 14"/>
</dbReference>
<evidence type="ECO:0000256" key="1">
    <source>
        <dbReference type="ARBA" id="ARBA00004498"/>
    </source>
</evidence>
<keyword evidence="11" id="KW-1185">Reference proteome</keyword>
<feature type="region of interest" description="Disordered" evidence="9">
    <location>
        <begin position="55"/>
        <end position="84"/>
    </location>
</feature>
<keyword evidence="3 8" id="KW-0217">Developmental protein</keyword>
<evidence type="ECO:0000256" key="7">
    <source>
        <dbReference type="ARBA" id="ARBA00023157"/>
    </source>
</evidence>
<comment type="function">
    <text evidence="8">Ligand for members of the frizzled family of seven transmembrane receptors.</text>
</comment>
<dbReference type="PANTHER" id="PTHR12027:SF98">
    <property type="entry name" value="PROTEIN WNT"/>
    <property type="match status" value="1"/>
</dbReference>
<dbReference type="InterPro" id="IPR005817">
    <property type="entry name" value="Wnt"/>
</dbReference>
<protein>
    <recommendedName>
        <fullName evidence="8">Protein Wnt</fullName>
    </recommendedName>
</protein>
<comment type="caution">
    <text evidence="10">The sequence shown here is derived from an EMBL/GenBank/DDBJ whole genome shotgun (WGS) entry which is preliminary data.</text>
</comment>
<keyword evidence="5" id="KW-0272">Extracellular matrix</keyword>
<evidence type="ECO:0000313" key="11">
    <source>
        <dbReference type="Proteomes" id="UP001159363"/>
    </source>
</evidence>
<name>A0ABQ9G569_9NEOP</name>
<keyword evidence="7" id="KW-1015">Disulfide bond</keyword>
<evidence type="ECO:0000256" key="8">
    <source>
        <dbReference type="RuleBase" id="RU003500"/>
    </source>
</evidence>
<evidence type="ECO:0000256" key="4">
    <source>
        <dbReference type="ARBA" id="ARBA00022525"/>
    </source>
</evidence>
<dbReference type="Pfam" id="PF00110">
    <property type="entry name" value="wnt"/>
    <property type="match status" value="1"/>
</dbReference>
<accession>A0ABQ9G569</accession>
<evidence type="ECO:0000256" key="5">
    <source>
        <dbReference type="ARBA" id="ARBA00022530"/>
    </source>
</evidence>
<keyword evidence="4" id="KW-0964">Secreted</keyword>
<reference evidence="10 11" key="1">
    <citation type="submission" date="2023-02" db="EMBL/GenBank/DDBJ databases">
        <title>LHISI_Scaffold_Assembly.</title>
        <authorList>
            <person name="Stuart O.P."/>
            <person name="Cleave R."/>
            <person name="Magrath M.J.L."/>
            <person name="Mikheyev A.S."/>
        </authorList>
    </citation>
    <scope>NUCLEOTIDE SEQUENCE [LARGE SCALE GENOMIC DNA]</scope>
    <source>
        <strain evidence="10">Daus_M_001</strain>
        <tissue evidence="10">Leg muscle</tissue>
    </source>
</reference>
<proteinExistence type="inferred from homology"/>
<gene>
    <name evidence="10" type="ORF">PR048_031413</name>
</gene>
<dbReference type="PANTHER" id="PTHR12027">
    <property type="entry name" value="WNT RELATED"/>
    <property type="match status" value="1"/>
</dbReference>